<keyword evidence="3" id="KW-1185">Reference proteome</keyword>
<protein>
    <submittedName>
        <fullName evidence="2">Class A beta-lactamase-related serine hydrolase</fullName>
    </submittedName>
</protein>
<dbReference type="GO" id="GO:0046677">
    <property type="term" value="P:response to antibiotic"/>
    <property type="evidence" value="ECO:0007669"/>
    <property type="project" value="InterPro"/>
</dbReference>
<dbReference type="GO" id="GO:0008800">
    <property type="term" value="F:beta-lactamase activity"/>
    <property type="evidence" value="ECO:0007669"/>
    <property type="project" value="InterPro"/>
</dbReference>
<dbReference type="RefSeq" id="WP_136891513.1">
    <property type="nucleotide sequence ID" value="NZ_CP034413.3"/>
</dbReference>
<dbReference type="Proteomes" id="UP000298642">
    <property type="component" value="Chromosome"/>
</dbReference>
<dbReference type="SUPFAM" id="SSF56601">
    <property type="entry name" value="beta-lactamase/transpeptidase-like"/>
    <property type="match status" value="1"/>
</dbReference>
<dbReference type="AlphaFoldDB" id="A0A4D7B125"/>
<evidence type="ECO:0000259" key="1">
    <source>
        <dbReference type="Pfam" id="PF13354"/>
    </source>
</evidence>
<dbReference type="InterPro" id="IPR000871">
    <property type="entry name" value="Beta-lactam_class-A"/>
</dbReference>
<dbReference type="KEGG" id="obj:EIO64_13885"/>
<dbReference type="InterPro" id="IPR012338">
    <property type="entry name" value="Beta-lactam/transpept-like"/>
</dbReference>
<feature type="domain" description="Beta-lactamase class A catalytic" evidence="1">
    <location>
        <begin position="17"/>
        <end position="226"/>
    </location>
</feature>
<keyword evidence="2" id="KW-0378">Hydrolase</keyword>
<gene>
    <name evidence="2" type="ORF">EIO64_13885</name>
</gene>
<dbReference type="Gene3D" id="3.40.710.10">
    <property type="entry name" value="DD-peptidase/beta-lactamase superfamily"/>
    <property type="match status" value="1"/>
</dbReference>
<name>A0A4D7B125_9FIRM</name>
<proteinExistence type="predicted"/>
<sequence length="251" mass="28237">MDEYVKRQLSSVPGHIGFYYKNLVTGETDGSRQTELFQAASVIKLPILAAILLEEREHPGVLQERLLVRDGDKVPGCGALQHISGTQAYDIESLCKLMITISDNTATNVLIRRFGIEFLNERFRVLGLQETKIFRFLFDTEAARQGKENLCQPKEIGSLLEEIYHGRCVSANASERMRAMLSQQQINHKIPSLLPPTVRVEHKTGEDEGITNDVGILYGREPCVLVLVSNETDVPAFEQVIRTVSLHYTRV</sequence>
<evidence type="ECO:0000313" key="3">
    <source>
        <dbReference type="Proteomes" id="UP000298642"/>
    </source>
</evidence>
<organism evidence="2 3">
    <name type="scientific">Dysosmobacter welbionis</name>
    <dbReference type="NCBI Taxonomy" id="2093857"/>
    <lineage>
        <taxon>Bacteria</taxon>
        <taxon>Bacillati</taxon>
        <taxon>Bacillota</taxon>
        <taxon>Clostridia</taxon>
        <taxon>Eubacteriales</taxon>
        <taxon>Oscillospiraceae</taxon>
        <taxon>Dysosmobacter</taxon>
    </lineage>
</organism>
<dbReference type="EMBL" id="CP034413">
    <property type="protein sequence ID" value="QCI60167.1"/>
    <property type="molecule type" value="Genomic_DNA"/>
</dbReference>
<dbReference type="PANTHER" id="PTHR35333">
    <property type="entry name" value="BETA-LACTAMASE"/>
    <property type="match status" value="1"/>
</dbReference>
<reference evidence="3" key="1">
    <citation type="submission" date="2018-12" db="EMBL/GenBank/DDBJ databases">
        <title>Dusodibacter welbiota gen. nov., sp. nov., isolated from human faeces and emended description of the Oscillibacter genus.</title>
        <authorList>
            <person name="Le Roy T."/>
            <person name="Van der Smissen P."/>
            <person name="Delzenne N."/>
            <person name="Muccioli G."/>
            <person name="Collet J.F."/>
            <person name="Cani P.D."/>
        </authorList>
    </citation>
    <scope>NUCLEOTIDE SEQUENCE [LARGE SCALE GENOMIC DNA]</scope>
    <source>
        <strain evidence="3">J115</strain>
    </source>
</reference>
<dbReference type="PANTHER" id="PTHR35333:SF3">
    <property type="entry name" value="BETA-LACTAMASE-TYPE TRANSPEPTIDASE FOLD CONTAINING PROTEIN"/>
    <property type="match status" value="1"/>
</dbReference>
<dbReference type="InterPro" id="IPR045155">
    <property type="entry name" value="Beta-lactam_cat"/>
</dbReference>
<dbReference type="Pfam" id="PF13354">
    <property type="entry name" value="Beta-lactamase2"/>
    <property type="match status" value="1"/>
</dbReference>
<dbReference type="GO" id="GO:0030655">
    <property type="term" value="P:beta-lactam antibiotic catabolic process"/>
    <property type="evidence" value="ECO:0007669"/>
    <property type="project" value="InterPro"/>
</dbReference>
<accession>A0A4D7B125</accession>
<evidence type="ECO:0000313" key="2">
    <source>
        <dbReference type="EMBL" id="QCI60167.1"/>
    </source>
</evidence>